<dbReference type="AlphaFoldDB" id="A0A8B7Y5Z0"/>
<accession>A0A8B7Y5Z0</accession>
<dbReference type="Gene3D" id="3.30.460.10">
    <property type="entry name" value="Beta Polymerase, domain 2"/>
    <property type="match status" value="1"/>
</dbReference>
<evidence type="ECO:0000259" key="19">
    <source>
        <dbReference type="Pfam" id="PF20750"/>
    </source>
</evidence>
<dbReference type="SUPFAM" id="SSF81631">
    <property type="entry name" value="PAP/OAS1 substrate-binding domain"/>
    <property type="match status" value="1"/>
</dbReference>
<keyword evidence="7" id="KW-0808">Transferase</keyword>
<keyword evidence="14" id="KW-0539">Nucleus</keyword>
<evidence type="ECO:0000256" key="11">
    <source>
        <dbReference type="ARBA" id="ARBA00022842"/>
    </source>
</evidence>
<dbReference type="FunFam" id="1.10.1410.10:FF:000001">
    <property type="entry name" value="Putative poly(A) polymerase gamma"/>
    <property type="match status" value="1"/>
</dbReference>
<evidence type="ECO:0000256" key="3">
    <source>
        <dbReference type="ARBA" id="ARBA00004123"/>
    </source>
</evidence>
<evidence type="ECO:0000256" key="12">
    <source>
        <dbReference type="ARBA" id="ARBA00022884"/>
    </source>
</evidence>
<reference evidence="21" key="1">
    <citation type="submission" date="2025-08" db="UniProtKB">
        <authorList>
            <consortium name="RefSeq"/>
        </authorList>
    </citation>
    <scope>IDENTIFICATION</scope>
</reference>
<dbReference type="CDD" id="cd05402">
    <property type="entry name" value="NT_PAP_TUTase"/>
    <property type="match status" value="1"/>
</dbReference>
<dbReference type="GO" id="GO:0006397">
    <property type="term" value="P:mRNA processing"/>
    <property type="evidence" value="ECO:0007669"/>
    <property type="project" value="UniProtKB-KW"/>
</dbReference>
<feature type="compositionally biased region" description="Polar residues" evidence="16">
    <location>
        <begin position="7"/>
        <end position="18"/>
    </location>
</feature>
<evidence type="ECO:0000256" key="2">
    <source>
        <dbReference type="ARBA" id="ARBA00001946"/>
    </source>
</evidence>
<keyword evidence="11" id="KW-0460">Magnesium</keyword>
<keyword evidence="20" id="KW-1185">Reference proteome</keyword>
<evidence type="ECO:0000256" key="5">
    <source>
        <dbReference type="ARBA" id="ARBA00012388"/>
    </source>
</evidence>
<keyword evidence="12" id="KW-0694">RNA-binding</keyword>
<comment type="catalytic activity">
    <reaction evidence="15">
        <text>RNA(n) + ATP = RNA(n)-3'-adenine ribonucleotide + diphosphate</text>
        <dbReference type="Rhea" id="RHEA:11332"/>
        <dbReference type="Rhea" id="RHEA-COMP:14527"/>
        <dbReference type="Rhea" id="RHEA-COMP:17347"/>
        <dbReference type="ChEBI" id="CHEBI:30616"/>
        <dbReference type="ChEBI" id="CHEBI:33019"/>
        <dbReference type="ChEBI" id="CHEBI:140395"/>
        <dbReference type="ChEBI" id="CHEBI:173115"/>
        <dbReference type="EC" id="2.7.7.19"/>
    </reaction>
</comment>
<dbReference type="Pfam" id="PF04928">
    <property type="entry name" value="PAP_central"/>
    <property type="match status" value="1"/>
</dbReference>
<keyword evidence="13" id="KW-0464">Manganese</keyword>
<organism evidence="20 21">
    <name type="scientific">Acanthaster planci</name>
    <name type="common">Crown-of-thorns starfish</name>
    <dbReference type="NCBI Taxonomy" id="133434"/>
    <lineage>
        <taxon>Eukaryota</taxon>
        <taxon>Metazoa</taxon>
        <taxon>Echinodermata</taxon>
        <taxon>Eleutherozoa</taxon>
        <taxon>Asterozoa</taxon>
        <taxon>Asteroidea</taxon>
        <taxon>Valvatacea</taxon>
        <taxon>Valvatida</taxon>
        <taxon>Acanthasteridae</taxon>
        <taxon>Acanthaster</taxon>
    </lineage>
</organism>
<feature type="compositionally biased region" description="Polar residues" evidence="16">
    <location>
        <begin position="648"/>
        <end position="675"/>
    </location>
</feature>
<dbReference type="Pfam" id="PF20750">
    <property type="entry name" value="PAP_NTPase"/>
    <property type="match status" value="1"/>
</dbReference>
<evidence type="ECO:0000256" key="7">
    <source>
        <dbReference type="ARBA" id="ARBA00022679"/>
    </source>
</evidence>
<evidence type="ECO:0000256" key="6">
    <source>
        <dbReference type="ARBA" id="ARBA00022664"/>
    </source>
</evidence>
<comment type="similarity">
    <text evidence="4">Belongs to the poly(A) polymerase family.</text>
</comment>
<comment type="cofactor">
    <cofactor evidence="2">
        <name>Mg(2+)</name>
        <dbReference type="ChEBI" id="CHEBI:18420"/>
    </cofactor>
</comment>
<feature type="domain" description="Poly(A) polymerase central" evidence="18">
    <location>
        <begin position="210"/>
        <end position="355"/>
    </location>
</feature>
<dbReference type="RefSeq" id="XP_022088619.1">
    <property type="nucleotide sequence ID" value="XM_022232927.1"/>
</dbReference>
<dbReference type="GO" id="GO:0005634">
    <property type="term" value="C:nucleus"/>
    <property type="evidence" value="ECO:0007669"/>
    <property type="project" value="UniProtKB-SubCell"/>
</dbReference>
<dbReference type="KEGG" id="aplc:110978160"/>
<evidence type="ECO:0000313" key="20">
    <source>
        <dbReference type="Proteomes" id="UP000694845"/>
    </source>
</evidence>
<dbReference type="FunFam" id="3.30.460.10:FF:000002">
    <property type="entry name" value="Poly(A) polymerase alpha, putative"/>
    <property type="match status" value="1"/>
</dbReference>
<comment type="cofactor">
    <cofactor evidence="1">
        <name>Mn(2+)</name>
        <dbReference type="ChEBI" id="CHEBI:29035"/>
    </cofactor>
</comment>
<dbReference type="SUPFAM" id="SSF55003">
    <property type="entry name" value="PAP/Archaeal CCA-adding enzyme, C-terminal domain"/>
    <property type="match status" value="1"/>
</dbReference>
<gene>
    <name evidence="21" type="primary">LOC110978160</name>
</gene>
<dbReference type="PANTHER" id="PTHR10682:SF10">
    <property type="entry name" value="POLYNUCLEOTIDE ADENYLYLTRANSFERASE"/>
    <property type="match status" value="1"/>
</dbReference>
<dbReference type="InterPro" id="IPR011068">
    <property type="entry name" value="NuclTrfase_I-like_C"/>
</dbReference>
<evidence type="ECO:0000256" key="1">
    <source>
        <dbReference type="ARBA" id="ARBA00001936"/>
    </source>
</evidence>
<evidence type="ECO:0000256" key="15">
    <source>
        <dbReference type="ARBA" id="ARBA00048830"/>
    </source>
</evidence>
<dbReference type="SUPFAM" id="SSF81301">
    <property type="entry name" value="Nucleotidyltransferase"/>
    <property type="match status" value="1"/>
</dbReference>
<keyword evidence="8" id="KW-0479">Metal-binding</keyword>
<feature type="region of interest" description="Disordered" evidence="16">
    <location>
        <begin position="1"/>
        <end position="24"/>
    </location>
</feature>
<evidence type="ECO:0000256" key="9">
    <source>
        <dbReference type="ARBA" id="ARBA00022741"/>
    </source>
</evidence>
<evidence type="ECO:0000256" key="8">
    <source>
        <dbReference type="ARBA" id="ARBA00022723"/>
    </source>
</evidence>
<dbReference type="OMA" id="SKANWSA"/>
<dbReference type="GO" id="GO:0046872">
    <property type="term" value="F:metal ion binding"/>
    <property type="evidence" value="ECO:0007669"/>
    <property type="project" value="UniProtKB-KW"/>
</dbReference>
<feature type="compositionally biased region" description="Polar residues" evidence="16">
    <location>
        <begin position="714"/>
        <end position="738"/>
    </location>
</feature>
<evidence type="ECO:0000259" key="18">
    <source>
        <dbReference type="Pfam" id="PF04928"/>
    </source>
</evidence>
<evidence type="ECO:0000256" key="10">
    <source>
        <dbReference type="ARBA" id="ARBA00022840"/>
    </source>
</evidence>
<feature type="domain" description="Poly(A) polymerase nucleotidyltransferase" evidence="19">
    <location>
        <begin position="12"/>
        <end position="205"/>
    </location>
</feature>
<dbReference type="PANTHER" id="PTHR10682">
    <property type="entry name" value="POLY A POLYMERASE"/>
    <property type="match status" value="1"/>
</dbReference>
<dbReference type="InterPro" id="IPR007012">
    <property type="entry name" value="PolA_pol_cen_dom"/>
</dbReference>
<dbReference type="GO" id="GO:0031123">
    <property type="term" value="P:RNA 3'-end processing"/>
    <property type="evidence" value="ECO:0007669"/>
    <property type="project" value="InterPro"/>
</dbReference>
<dbReference type="Pfam" id="PF04926">
    <property type="entry name" value="PAP_RNA-bind"/>
    <property type="match status" value="1"/>
</dbReference>
<dbReference type="OrthoDB" id="412748at2759"/>
<feature type="compositionally biased region" description="Polar residues" evidence="16">
    <location>
        <begin position="499"/>
        <end position="509"/>
    </location>
</feature>
<dbReference type="GeneID" id="110978160"/>
<dbReference type="Gene3D" id="1.10.1410.10">
    <property type="match status" value="1"/>
</dbReference>
<keyword evidence="10" id="KW-0067">ATP-binding</keyword>
<evidence type="ECO:0000256" key="16">
    <source>
        <dbReference type="SAM" id="MobiDB-lite"/>
    </source>
</evidence>
<comment type="subcellular location">
    <subcellularLocation>
        <location evidence="3">Nucleus</location>
    </subcellularLocation>
</comment>
<feature type="domain" description="Poly(A) polymerase RNA-binding" evidence="17">
    <location>
        <begin position="358"/>
        <end position="418"/>
    </location>
</feature>
<dbReference type="FunFam" id="3.30.70.590:FF:000001">
    <property type="entry name" value="Putative poly(A) polymerase gamma"/>
    <property type="match status" value="1"/>
</dbReference>
<feature type="region of interest" description="Disordered" evidence="16">
    <location>
        <begin position="582"/>
        <end position="742"/>
    </location>
</feature>
<keyword evidence="6" id="KW-0507">mRNA processing</keyword>
<dbReference type="InterPro" id="IPR048840">
    <property type="entry name" value="PolA_pol_NTPase"/>
</dbReference>
<dbReference type="InterPro" id="IPR007010">
    <property type="entry name" value="PolA_pol_RNA-bd_dom"/>
</dbReference>
<evidence type="ECO:0000259" key="17">
    <source>
        <dbReference type="Pfam" id="PF04926"/>
    </source>
</evidence>
<dbReference type="GO" id="GO:0003723">
    <property type="term" value="F:RNA binding"/>
    <property type="evidence" value="ECO:0007669"/>
    <property type="project" value="UniProtKB-KW"/>
</dbReference>
<name>A0A8B7Y5Z0_ACAPL</name>
<dbReference type="EC" id="2.7.7.19" evidence="5"/>
<dbReference type="Gene3D" id="3.30.70.590">
    <property type="entry name" value="Poly(A) polymerase predicted RNA binding domain"/>
    <property type="match status" value="1"/>
</dbReference>
<dbReference type="GO" id="GO:0005524">
    <property type="term" value="F:ATP binding"/>
    <property type="evidence" value="ECO:0007669"/>
    <property type="project" value="UniProtKB-KW"/>
</dbReference>
<feature type="region of interest" description="Disordered" evidence="16">
    <location>
        <begin position="497"/>
        <end position="535"/>
    </location>
</feature>
<dbReference type="GO" id="GO:1990817">
    <property type="term" value="F:poly(A) RNA polymerase activity"/>
    <property type="evidence" value="ECO:0007669"/>
    <property type="project" value="UniProtKB-EC"/>
</dbReference>
<evidence type="ECO:0000256" key="4">
    <source>
        <dbReference type="ARBA" id="ARBA00010912"/>
    </source>
</evidence>
<dbReference type="Proteomes" id="UP000694845">
    <property type="component" value="Unplaced"/>
</dbReference>
<feature type="compositionally biased region" description="Polar residues" evidence="16">
    <location>
        <begin position="582"/>
        <end position="627"/>
    </location>
</feature>
<sequence>MDRSESSPKTYGITSPISLQGPKPEDLVNTEKLVEALKPHGVFENEEELNHRMVVLSKLDGIVKDWVREMSLKRNIPSTIADTVGGKIYTFGSYRLGVHTKGADIDTLCVVPRHVDRSDFFGSFQEILRAMPEVKDLRAVEGAFVPVIKMIFDGIEMDLLFARLALQIIPEDQDLTDDSLLKNLDPKCVRSLNGCRVTDEILNLVPNKENFRLALRAVKLWAKKRGIYSNALGFLGGVSWAMLVARTCQLYPNAAPSTIVHKFFLVFTQWQWPQPVLLKQPKPTTDLGFTVWDPRVNVPDRFHLMPIITPAYPQQNSTYNVTLSTKFIMEQEIKGGLAITQEVLQGKATWDKLFESINFFQKYKHYIVLTASAGSLEHHLEWVGLVESKIRILVGNLERNSYIKLAHANPKSFDPQQMEEKTDVIASLWFIGLEFQQTDSSTNVDLTFDIQNFVDTVHRQAISIGMLKDGMKIEANYVKRKQLSQFLPNTVLKFKKKSLQSQDSPSNTAPADLQQKDRTDSLTPHHKTARTIVKPDHMTEEEFLYGVVSDNHSRTHLTKSASSPALIRGQSSVQVQNELEVTGSSSDTCVGNSNGQPVDTQLSGASTASSDQSQENSDGPLVLSSSHNKGKISPSVDDGTLFKEPLSPESSQASINASKSFEASLDSIDSTTDSGRGTPEEGSGSIKRPSSPEPSPIQSPPKRAKADNQPEDTLLTTTADHSLQRNGQQSGKTDSLQPMTLDIRQRLPSGELPDMSSPMPTQVTLVKNSIKLNLK</sequence>
<protein>
    <recommendedName>
        <fullName evidence="5">polynucleotide adenylyltransferase</fullName>
        <ecNumber evidence="5">2.7.7.19</ecNumber>
    </recommendedName>
</protein>
<dbReference type="InterPro" id="IPR043519">
    <property type="entry name" value="NT_sf"/>
</dbReference>
<keyword evidence="9" id="KW-0547">Nucleotide-binding</keyword>
<evidence type="ECO:0000313" key="21">
    <source>
        <dbReference type="RefSeq" id="XP_022088619.1"/>
    </source>
</evidence>
<evidence type="ECO:0000256" key="13">
    <source>
        <dbReference type="ARBA" id="ARBA00023211"/>
    </source>
</evidence>
<proteinExistence type="inferred from homology"/>
<evidence type="ECO:0000256" key="14">
    <source>
        <dbReference type="ARBA" id="ARBA00023242"/>
    </source>
</evidence>